<keyword evidence="2" id="KW-1185">Reference proteome</keyword>
<organism evidence="1 2">
    <name type="scientific">Williamsia marianensis</name>
    <dbReference type="NCBI Taxonomy" id="85044"/>
    <lineage>
        <taxon>Bacteria</taxon>
        <taxon>Bacillati</taxon>
        <taxon>Actinomycetota</taxon>
        <taxon>Actinomycetes</taxon>
        <taxon>Mycobacteriales</taxon>
        <taxon>Nocardiaceae</taxon>
        <taxon>Williamsia</taxon>
    </lineage>
</organism>
<accession>A0ABU4EZA9</accession>
<proteinExistence type="predicted"/>
<sequence>MNREQLCDWLLLDSDPAIRWQALRDLTSADPARVDLERSHVATRGWGKQLLAAQDTTGRWADALYSPKWTSTTYTLLLLRWLGLPEGNEQALAGCGQLWSGAGVHAGGGLNFSKSVTTPETCETGMVVQLTAYFGYRDERQDATVRWLLTQQLDDGGWNCETLRTGSRHGSFHTSIIVLESLLDYRHGGGPVVVDEALDRGREFFLAHRLFKSYRTNSAVDPAFTRFPFPPQWHFDVLRGLDFFRLSGAEPDERLGDAVEALLAAQNRDGRWPYYRSYPGRQWFAMESRGPSRWNTLRASRVLDWWNSSEDTRLSSGTW</sequence>
<comment type="caution">
    <text evidence="1">The sequence shown here is derived from an EMBL/GenBank/DDBJ whole genome shotgun (WGS) entry which is preliminary data.</text>
</comment>
<evidence type="ECO:0008006" key="3">
    <source>
        <dbReference type="Google" id="ProtNLM"/>
    </source>
</evidence>
<dbReference type="EMBL" id="JAWLUM010000004">
    <property type="protein sequence ID" value="MDV7136595.1"/>
    <property type="molecule type" value="Genomic_DNA"/>
</dbReference>
<dbReference type="SUPFAM" id="SSF48239">
    <property type="entry name" value="Terpenoid cyclases/Protein prenyltransferases"/>
    <property type="match status" value="1"/>
</dbReference>
<evidence type="ECO:0000313" key="1">
    <source>
        <dbReference type="EMBL" id="MDV7136595.1"/>
    </source>
</evidence>
<dbReference type="Proteomes" id="UP001185792">
    <property type="component" value="Unassembled WGS sequence"/>
</dbReference>
<dbReference type="RefSeq" id="WP_317714579.1">
    <property type="nucleotide sequence ID" value="NZ_JAHVCV010000005.1"/>
</dbReference>
<dbReference type="Gene3D" id="1.50.10.20">
    <property type="match status" value="1"/>
</dbReference>
<evidence type="ECO:0000313" key="2">
    <source>
        <dbReference type="Proteomes" id="UP001185792"/>
    </source>
</evidence>
<protein>
    <recommendedName>
        <fullName evidence="3">Squalene cyclase C-terminal domain-containing protein</fullName>
    </recommendedName>
</protein>
<gene>
    <name evidence="1" type="ORF">R4198_23115</name>
</gene>
<reference evidence="1 2" key="1">
    <citation type="submission" date="2023-10" db="EMBL/GenBank/DDBJ databases">
        <title>Development of a sustainable strategy for remediation of hydrocarbon-contaminated territories based on the waste exchange concept.</title>
        <authorList>
            <person name="Krivoruchko A."/>
        </authorList>
    </citation>
    <scope>NUCLEOTIDE SEQUENCE [LARGE SCALE GENOMIC DNA]</scope>
    <source>
        <strain evidence="1 2">IEGM 1236</strain>
    </source>
</reference>
<dbReference type="InterPro" id="IPR008930">
    <property type="entry name" value="Terpenoid_cyclase/PrenylTrfase"/>
</dbReference>
<name>A0ABU4EZA9_WILMA</name>